<dbReference type="RefSeq" id="WP_066329285.1">
    <property type="nucleotide sequence ID" value="NZ_BJVF01000012.1"/>
</dbReference>
<accession>A0A1B9DH73</accession>
<protein>
    <recommendedName>
        <fullName evidence="7">Glycosyl transferase</fullName>
    </recommendedName>
</protein>
<evidence type="ECO:0000313" key="1">
    <source>
        <dbReference type="EMBL" id="GEL12384.1"/>
    </source>
</evidence>
<gene>
    <name evidence="2" type="ORF">FBGL_13600</name>
    <name evidence="1" type="ORF">FGL01_31230</name>
    <name evidence="3" type="ORF">SAMN05192550_2265</name>
</gene>
<dbReference type="Proteomes" id="UP000093226">
    <property type="component" value="Unassembled WGS sequence"/>
</dbReference>
<dbReference type="OrthoDB" id="9804725at2"/>
<dbReference type="Proteomes" id="UP000321579">
    <property type="component" value="Unassembled WGS sequence"/>
</dbReference>
<evidence type="ECO:0000313" key="3">
    <source>
        <dbReference type="EMBL" id="SDJ53360.1"/>
    </source>
</evidence>
<organism evidence="2 4">
    <name type="scientific">Flavobacterium glycines</name>
    <dbReference type="NCBI Taxonomy" id="551990"/>
    <lineage>
        <taxon>Bacteria</taxon>
        <taxon>Pseudomonadati</taxon>
        <taxon>Bacteroidota</taxon>
        <taxon>Flavobacteriia</taxon>
        <taxon>Flavobacteriales</taxon>
        <taxon>Flavobacteriaceae</taxon>
        <taxon>Flavobacterium</taxon>
    </lineage>
</organism>
<sequence>MKIYFVTYGNDKFKYSVKRIVKEAHKIEIFDEVISFSEKDLPLYIKSSPLFSTSKGGGYWLWKPFVVKKILDQAQMGDVIIYSDAGNTLFESEQWKKYISFLNNEDCVFFQYRENVDYGWSKFDTTFNNSPKLKYWAKKSAIQHFENLFSCDEQWIEKTKVIAGFFLLKKTEDSINLVNEWLNSMLYFPSIVADVFENEKKEQVDGFSYHRHDQSILSIIVRFYESKSKVLVLNEEFETKIDNQVVRTLRINDKKEVSIIRMSIYRMYKYLYKKVVKNIIFKL</sequence>
<dbReference type="EMBL" id="FNEO01000004">
    <property type="protein sequence ID" value="SDJ53360.1"/>
    <property type="molecule type" value="Genomic_DNA"/>
</dbReference>
<evidence type="ECO:0008006" key="7">
    <source>
        <dbReference type="Google" id="ProtNLM"/>
    </source>
</evidence>
<dbReference type="Proteomes" id="UP000182367">
    <property type="component" value="Unassembled WGS sequence"/>
</dbReference>
<dbReference type="STRING" id="551990.SAMN05192550_2265"/>
<reference evidence="4" key="1">
    <citation type="submission" date="2016-03" db="EMBL/GenBank/DDBJ databases">
        <title>Draft genome sequence of Paenibacillus glacialis DSM 22343.</title>
        <authorList>
            <person name="Shin S.-K."/>
            <person name="Yi H."/>
        </authorList>
    </citation>
    <scope>NUCLEOTIDE SEQUENCE [LARGE SCALE GENOMIC DNA]</scope>
    <source>
        <strain evidence="4">NBRC 105008</strain>
    </source>
</reference>
<dbReference type="EMBL" id="LVEO01000026">
    <property type="protein sequence ID" value="OCB69064.1"/>
    <property type="molecule type" value="Genomic_DNA"/>
</dbReference>
<reference evidence="1 6" key="4">
    <citation type="submission" date="2019-07" db="EMBL/GenBank/DDBJ databases">
        <title>Whole genome shotgun sequence of Flavobacterium glycines NBRC 105008.</title>
        <authorList>
            <person name="Hosoyama A."/>
            <person name="Uohara A."/>
            <person name="Ohji S."/>
            <person name="Ichikawa N."/>
        </authorList>
    </citation>
    <scope>NUCLEOTIDE SEQUENCE [LARGE SCALE GENOMIC DNA]</scope>
    <source>
        <strain evidence="1 6">NBRC 105008</strain>
    </source>
</reference>
<evidence type="ECO:0000313" key="4">
    <source>
        <dbReference type="Proteomes" id="UP000093226"/>
    </source>
</evidence>
<dbReference type="EMBL" id="BJVF01000012">
    <property type="protein sequence ID" value="GEL12384.1"/>
    <property type="molecule type" value="Genomic_DNA"/>
</dbReference>
<proteinExistence type="predicted"/>
<evidence type="ECO:0000313" key="5">
    <source>
        <dbReference type="Proteomes" id="UP000182367"/>
    </source>
</evidence>
<name>A0A1B9DH73_9FLAO</name>
<evidence type="ECO:0000313" key="2">
    <source>
        <dbReference type="EMBL" id="OCB69064.1"/>
    </source>
</evidence>
<comment type="caution">
    <text evidence="2">The sequence shown here is derived from an EMBL/GenBank/DDBJ whole genome shotgun (WGS) entry which is preliminary data.</text>
</comment>
<keyword evidence="5" id="KW-1185">Reference proteome</keyword>
<reference evidence="2" key="2">
    <citation type="submission" date="2016-03" db="EMBL/GenBank/DDBJ databases">
        <authorList>
            <person name="Ploux O."/>
        </authorList>
    </citation>
    <scope>NUCLEOTIDE SEQUENCE</scope>
    <source>
        <strain evidence="2">NBRC 105008</strain>
    </source>
</reference>
<dbReference type="AlphaFoldDB" id="A0A1B9DH73"/>
<evidence type="ECO:0000313" key="6">
    <source>
        <dbReference type="Proteomes" id="UP000321579"/>
    </source>
</evidence>
<reference evidence="3 5" key="3">
    <citation type="submission" date="2016-10" db="EMBL/GenBank/DDBJ databases">
        <authorList>
            <person name="Varghese N."/>
            <person name="Submissions S."/>
        </authorList>
    </citation>
    <scope>NUCLEOTIDE SEQUENCE [LARGE SCALE GENOMIC DNA]</scope>
    <source>
        <strain evidence="3 5">Gm-149</strain>
    </source>
</reference>